<proteinExistence type="predicted"/>
<evidence type="ECO:0000313" key="3">
    <source>
        <dbReference type="Proteomes" id="UP000054783"/>
    </source>
</evidence>
<dbReference type="Proteomes" id="UP000054783">
    <property type="component" value="Unassembled WGS sequence"/>
</dbReference>
<keyword evidence="3" id="KW-1185">Reference proteome</keyword>
<dbReference type="EMBL" id="JYDQ01000576">
    <property type="protein sequence ID" value="KRY07035.1"/>
    <property type="molecule type" value="Genomic_DNA"/>
</dbReference>
<organism evidence="1 3">
    <name type="scientific">Trichinella patagoniensis</name>
    <dbReference type="NCBI Taxonomy" id="990121"/>
    <lineage>
        <taxon>Eukaryota</taxon>
        <taxon>Metazoa</taxon>
        <taxon>Ecdysozoa</taxon>
        <taxon>Nematoda</taxon>
        <taxon>Enoplea</taxon>
        <taxon>Dorylaimia</taxon>
        <taxon>Trichinellida</taxon>
        <taxon>Trichinellidae</taxon>
        <taxon>Trichinella</taxon>
    </lineage>
</organism>
<gene>
    <name evidence="1" type="ORF">T12_10247</name>
    <name evidence="2" type="ORF">T12_11657</name>
</gene>
<reference evidence="1 3" key="1">
    <citation type="submission" date="2015-01" db="EMBL/GenBank/DDBJ databases">
        <title>Evolution of Trichinella species and genotypes.</title>
        <authorList>
            <person name="Korhonen P.K."/>
            <person name="Edoardo P."/>
            <person name="Giuseppe L.R."/>
            <person name="Gasser R.B."/>
        </authorList>
    </citation>
    <scope>NUCLEOTIDE SEQUENCE [LARGE SCALE GENOMIC DNA]</scope>
    <source>
        <strain evidence="1">ISS2496</strain>
    </source>
</reference>
<sequence>MQQLTLGSRVPTGTTWQLVNYLFSAKLNIARACVENSQFLELEEQEQRFSTSSTCVKNTSSACVILAVSIVDAVKITVCLSVVVLRSLSNKFVSTDISLDAVVITNNKEPEKAYSSRGRISRK</sequence>
<name>A0A0V0Z3L7_9BILA</name>
<dbReference type="AlphaFoldDB" id="A0A0V0Z3L7"/>
<accession>A0A0V0Z3L7</accession>
<evidence type="ECO:0000313" key="2">
    <source>
        <dbReference type="EMBL" id="KRY07035.1"/>
    </source>
</evidence>
<evidence type="ECO:0000313" key="1">
    <source>
        <dbReference type="EMBL" id="KRY06972.1"/>
    </source>
</evidence>
<comment type="caution">
    <text evidence="1">The sequence shown here is derived from an EMBL/GenBank/DDBJ whole genome shotgun (WGS) entry which is preliminary data.</text>
</comment>
<dbReference type="EMBL" id="JYDQ01000597">
    <property type="protein sequence ID" value="KRY06972.1"/>
    <property type="molecule type" value="Genomic_DNA"/>
</dbReference>
<protein>
    <submittedName>
        <fullName evidence="1">Uncharacterized protein</fullName>
    </submittedName>
</protein>